<evidence type="ECO:0000313" key="4">
    <source>
        <dbReference type="Proteomes" id="UP000681340"/>
    </source>
</evidence>
<sequence length="106" mass="10980">MRGAGLLLLGAGSGLIAGFLASERWNSPAWVWLGLGLVVLASVLLGLRRGDARAATATTPAAGLGGRVESILQLAEQQAADHIRSAEEEAERIIAEARRRSGQPPG</sequence>
<keyword evidence="2" id="KW-1133">Transmembrane helix</keyword>
<accession>A0A919S9S5</accession>
<dbReference type="EMBL" id="BOQL01000022">
    <property type="protein sequence ID" value="GIM67506.1"/>
    <property type="molecule type" value="Genomic_DNA"/>
</dbReference>
<keyword evidence="2" id="KW-0472">Membrane</keyword>
<feature type="transmembrane region" description="Helical" evidence="2">
    <location>
        <begin position="31"/>
        <end position="47"/>
    </location>
</feature>
<reference evidence="3" key="1">
    <citation type="submission" date="2021-03" db="EMBL/GenBank/DDBJ databases">
        <title>Whole genome shotgun sequence of Actinoplanes auranticolor NBRC 12245.</title>
        <authorList>
            <person name="Komaki H."/>
            <person name="Tamura T."/>
        </authorList>
    </citation>
    <scope>NUCLEOTIDE SEQUENCE</scope>
    <source>
        <strain evidence="3">NBRC 12245</strain>
    </source>
</reference>
<comment type="caution">
    <text evidence="3">The sequence shown here is derived from an EMBL/GenBank/DDBJ whole genome shotgun (WGS) entry which is preliminary data.</text>
</comment>
<evidence type="ECO:0000256" key="1">
    <source>
        <dbReference type="SAM" id="Coils"/>
    </source>
</evidence>
<proteinExistence type="predicted"/>
<dbReference type="AlphaFoldDB" id="A0A919S9S5"/>
<keyword evidence="4" id="KW-1185">Reference proteome</keyword>
<keyword evidence="1" id="KW-0175">Coiled coil</keyword>
<evidence type="ECO:0000313" key="3">
    <source>
        <dbReference type="EMBL" id="GIM67506.1"/>
    </source>
</evidence>
<organism evidence="3 4">
    <name type="scientific">Actinoplanes auranticolor</name>
    <dbReference type="NCBI Taxonomy" id="47988"/>
    <lineage>
        <taxon>Bacteria</taxon>
        <taxon>Bacillati</taxon>
        <taxon>Actinomycetota</taxon>
        <taxon>Actinomycetes</taxon>
        <taxon>Micromonosporales</taxon>
        <taxon>Micromonosporaceae</taxon>
        <taxon>Actinoplanes</taxon>
    </lineage>
</organism>
<dbReference type="Proteomes" id="UP000681340">
    <property type="component" value="Unassembled WGS sequence"/>
</dbReference>
<keyword evidence="2" id="KW-0812">Transmembrane</keyword>
<gene>
    <name evidence="3" type="ORF">Aau02nite_27560</name>
</gene>
<protein>
    <submittedName>
        <fullName evidence="3">Uncharacterized protein</fullName>
    </submittedName>
</protein>
<feature type="coiled-coil region" evidence="1">
    <location>
        <begin position="72"/>
        <end position="100"/>
    </location>
</feature>
<name>A0A919S9S5_9ACTN</name>
<dbReference type="RefSeq" id="WP_212988781.1">
    <property type="nucleotide sequence ID" value="NZ_BAABEA010000005.1"/>
</dbReference>
<evidence type="ECO:0000256" key="2">
    <source>
        <dbReference type="SAM" id="Phobius"/>
    </source>
</evidence>